<keyword evidence="5 8" id="KW-1133">Transmembrane helix</keyword>
<sequence length="286" mass="31499">MFLLRGRNLYVQAAALLALTSYASADDFNCRFQYGDLTYDLTNLAGEHQIMRERRSPPTTMVDKVKFNLCADLDREGSIDERDQCPLGTRACLTTVNQKDGESDRVVSVIPLSTSESVVEYSSLSSPRGIQLMFKGPTYPDSSDDSEEQSFNLRLLCASQSSGLTFSDYDGGAVWAEWSAPEGCGSDAPPSDSDEDKPNDDAGDDSSESHMGSGLGYFFLLLLLAFVVYFTLGAYYNYSTYGASGMDLIPHRDFWREVPYMLSDVVSHLCSAIRPRQASRGGYIAV</sequence>
<dbReference type="Proteomes" id="UP000015241">
    <property type="component" value="Unassembled WGS sequence"/>
</dbReference>
<evidence type="ECO:0000256" key="7">
    <source>
        <dbReference type="SAM" id="MobiDB-lite"/>
    </source>
</evidence>
<dbReference type="GO" id="GO:0015031">
    <property type="term" value="P:protein transport"/>
    <property type="evidence" value="ECO:0007669"/>
    <property type="project" value="UniProtKB-KW"/>
</dbReference>
<evidence type="ECO:0000256" key="8">
    <source>
        <dbReference type="SAM" id="Phobius"/>
    </source>
</evidence>
<dbReference type="InterPro" id="IPR009011">
    <property type="entry name" value="Man6P_isomerase_rcpt-bd_dom_sf"/>
</dbReference>
<name>S8EH60_FOMSC</name>
<evidence type="ECO:0000313" key="11">
    <source>
        <dbReference type="Proteomes" id="UP000015241"/>
    </source>
</evidence>
<evidence type="ECO:0000256" key="9">
    <source>
        <dbReference type="SAM" id="SignalP"/>
    </source>
</evidence>
<organism evidence="10 11">
    <name type="scientific">Fomitopsis schrenkii</name>
    <name type="common">Brown rot fungus</name>
    <dbReference type="NCBI Taxonomy" id="2126942"/>
    <lineage>
        <taxon>Eukaryota</taxon>
        <taxon>Fungi</taxon>
        <taxon>Dikarya</taxon>
        <taxon>Basidiomycota</taxon>
        <taxon>Agaricomycotina</taxon>
        <taxon>Agaricomycetes</taxon>
        <taxon>Polyporales</taxon>
        <taxon>Fomitopsis</taxon>
    </lineage>
</organism>
<dbReference type="eggNOG" id="ENOG502S1VT">
    <property type="taxonomic scope" value="Eukaryota"/>
</dbReference>
<dbReference type="HOGENOM" id="CLU_047751_1_0_1"/>
<dbReference type="GO" id="GO:0034045">
    <property type="term" value="C:phagophore assembly site membrane"/>
    <property type="evidence" value="ECO:0007669"/>
    <property type="project" value="UniProtKB-SubCell"/>
</dbReference>
<dbReference type="Gene3D" id="2.70.130.10">
    <property type="entry name" value="Mannose-6-phosphate receptor binding domain"/>
    <property type="match status" value="1"/>
</dbReference>
<feature type="compositionally biased region" description="Acidic residues" evidence="7">
    <location>
        <begin position="192"/>
        <end position="206"/>
    </location>
</feature>
<evidence type="ECO:0000256" key="4">
    <source>
        <dbReference type="ARBA" id="ARBA00022927"/>
    </source>
</evidence>
<dbReference type="OrthoDB" id="29460at2759"/>
<feature type="chain" id="PRO_5004550541" evidence="9">
    <location>
        <begin position="26"/>
        <end position="286"/>
    </location>
</feature>
<feature type="transmembrane region" description="Helical" evidence="8">
    <location>
        <begin position="215"/>
        <end position="236"/>
    </location>
</feature>
<protein>
    <submittedName>
        <fullName evidence="10">Uncharacterized protein</fullName>
    </submittedName>
</protein>
<accession>S8EH60</accession>
<keyword evidence="2 8" id="KW-0812">Transmembrane</keyword>
<feature type="signal peptide" evidence="9">
    <location>
        <begin position="1"/>
        <end position="25"/>
    </location>
</feature>
<keyword evidence="4" id="KW-0653">Protein transport</keyword>
<evidence type="ECO:0000313" key="10">
    <source>
        <dbReference type="EMBL" id="EPT04482.1"/>
    </source>
</evidence>
<keyword evidence="3 9" id="KW-0732">Signal</keyword>
<dbReference type="InParanoid" id="S8EH60"/>
<dbReference type="EMBL" id="KE504126">
    <property type="protein sequence ID" value="EPT04482.1"/>
    <property type="molecule type" value="Genomic_DNA"/>
</dbReference>
<keyword evidence="6 8" id="KW-0472">Membrane</keyword>
<evidence type="ECO:0000256" key="2">
    <source>
        <dbReference type="ARBA" id="ARBA00022692"/>
    </source>
</evidence>
<evidence type="ECO:0000256" key="5">
    <source>
        <dbReference type="ARBA" id="ARBA00022989"/>
    </source>
</evidence>
<comment type="subcellular location">
    <subcellularLocation>
        <location evidence="1">Preautophagosomal structure membrane</location>
        <topology evidence="1">Single-pass type I membrane protein</topology>
    </subcellularLocation>
</comment>
<dbReference type="STRING" id="743788.S8EH60"/>
<dbReference type="GO" id="GO:0012505">
    <property type="term" value="C:endomembrane system"/>
    <property type="evidence" value="ECO:0007669"/>
    <property type="project" value="UniProtKB-ARBA"/>
</dbReference>
<gene>
    <name evidence="10" type="ORF">FOMPIDRAFT_1021764</name>
</gene>
<evidence type="ECO:0000256" key="3">
    <source>
        <dbReference type="ARBA" id="ARBA00022729"/>
    </source>
</evidence>
<proteinExistence type="predicted"/>
<evidence type="ECO:0000256" key="1">
    <source>
        <dbReference type="ARBA" id="ARBA00004472"/>
    </source>
</evidence>
<dbReference type="AlphaFoldDB" id="S8EH60"/>
<feature type="region of interest" description="Disordered" evidence="7">
    <location>
        <begin position="182"/>
        <end position="208"/>
    </location>
</feature>
<dbReference type="PANTHER" id="PTHR15071">
    <property type="entry name" value="MANNOSE-6-PHOSPHATE RECEPTOR FAMILY MEMBER"/>
    <property type="match status" value="1"/>
</dbReference>
<reference evidence="10 11" key="1">
    <citation type="journal article" date="2012" name="Science">
        <title>The Paleozoic origin of enzymatic lignin decomposition reconstructed from 31 fungal genomes.</title>
        <authorList>
            <person name="Floudas D."/>
            <person name="Binder M."/>
            <person name="Riley R."/>
            <person name="Barry K."/>
            <person name="Blanchette R.A."/>
            <person name="Henrissat B."/>
            <person name="Martinez A.T."/>
            <person name="Otillar R."/>
            <person name="Spatafora J.W."/>
            <person name="Yadav J.S."/>
            <person name="Aerts A."/>
            <person name="Benoit I."/>
            <person name="Boyd A."/>
            <person name="Carlson A."/>
            <person name="Copeland A."/>
            <person name="Coutinho P.M."/>
            <person name="de Vries R.P."/>
            <person name="Ferreira P."/>
            <person name="Findley K."/>
            <person name="Foster B."/>
            <person name="Gaskell J."/>
            <person name="Glotzer D."/>
            <person name="Gorecki P."/>
            <person name="Heitman J."/>
            <person name="Hesse C."/>
            <person name="Hori C."/>
            <person name="Igarashi K."/>
            <person name="Jurgens J.A."/>
            <person name="Kallen N."/>
            <person name="Kersten P."/>
            <person name="Kohler A."/>
            <person name="Kuees U."/>
            <person name="Kumar T.K.A."/>
            <person name="Kuo A."/>
            <person name="LaButti K."/>
            <person name="Larrondo L.F."/>
            <person name="Lindquist E."/>
            <person name="Ling A."/>
            <person name="Lombard V."/>
            <person name="Lucas S."/>
            <person name="Lundell T."/>
            <person name="Martin R."/>
            <person name="McLaughlin D.J."/>
            <person name="Morgenstern I."/>
            <person name="Morin E."/>
            <person name="Murat C."/>
            <person name="Nagy L.G."/>
            <person name="Nolan M."/>
            <person name="Ohm R.A."/>
            <person name="Patyshakuliyeva A."/>
            <person name="Rokas A."/>
            <person name="Ruiz-Duenas F.J."/>
            <person name="Sabat G."/>
            <person name="Salamov A."/>
            <person name="Samejima M."/>
            <person name="Schmutz J."/>
            <person name="Slot J.C."/>
            <person name="St John F."/>
            <person name="Stenlid J."/>
            <person name="Sun H."/>
            <person name="Sun S."/>
            <person name="Syed K."/>
            <person name="Tsang A."/>
            <person name="Wiebenga A."/>
            <person name="Young D."/>
            <person name="Pisabarro A."/>
            <person name="Eastwood D.C."/>
            <person name="Martin F."/>
            <person name="Cullen D."/>
            <person name="Grigoriev I.V."/>
            <person name="Hibbett D.S."/>
        </authorList>
    </citation>
    <scope>NUCLEOTIDE SEQUENCE</scope>
    <source>
        <strain evidence="11">FP-58527</strain>
    </source>
</reference>
<dbReference type="InterPro" id="IPR018939">
    <property type="entry name" value="Autophagy-rel_prot_27"/>
</dbReference>
<evidence type="ECO:0000256" key="6">
    <source>
        <dbReference type="ARBA" id="ARBA00023136"/>
    </source>
</evidence>
<dbReference type="PANTHER" id="PTHR15071:SF13">
    <property type="entry name" value="AUTOPHAGY-RELATED PROTEIN 27"/>
    <property type="match status" value="1"/>
</dbReference>
<keyword evidence="11" id="KW-1185">Reference proteome</keyword>
<dbReference type="Pfam" id="PF09451">
    <property type="entry name" value="ATG27"/>
    <property type="match status" value="1"/>
</dbReference>
<keyword evidence="4" id="KW-0813">Transport</keyword>